<keyword evidence="6" id="KW-0378">Hydrolase</keyword>
<comment type="caution">
    <text evidence="13">The sequence shown here is derived from an EMBL/GenBank/DDBJ whole genome shotgun (WGS) entry which is preliminary data.</text>
</comment>
<dbReference type="CDD" id="cd00024">
    <property type="entry name" value="CD_CSD"/>
    <property type="match status" value="1"/>
</dbReference>
<dbReference type="GO" id="GO:0008270">
    <property type="term" value="F:zinc ion binding"/>
    <property type="evidence" value="ECO:0007669"/>
    <property type="project" value="UniProtKB-KW"/>
</dbReference>
<dbReference type="Gene3D" id="2.40.50.40">
    <property type="match status" value="1"/>
</dbReference>
<dbReference type="InterPro" id="IPR001878">
    <property type="entry name" value="Znf_CCHC"/>
</dbReference>
<evidence type="ECO:0000256" key="3">
    <source>
        <dbReference type="ARBA" id="ARBA00022695"/>
    </source>
</evidence>
<dbReference type="Gene3D" id="1.10.340.70">
    <property type="match status" value="1"/>
</dbReference>
<dbReference type="PROSITE" id="PS50158">
    <property type="entry name" value="ZF_CCHC"/>
    <property type="match status" value="1"/>
</dbReference>
<feature type="domain" description="Reverse transcriptase" evidence="11">
    <location>
        <begin position="691"/>
        <end position="870"/>
    </location>
</feature>
<keyword evidence="3" id="KW-0548">Nucleotidyltransferase</keyword>
<evidence type="ECO:0000256" key="6">
    <source>
        <dbReference type="ARBA" id="ARBA00022801"/>
    </source>
</evidence>
<dbReference type="GO" id="GO:0016787">
    <property type="term" value="F:hydrolase activity"/>
    <property type="evidence" value="ECO:0007669"/>
    <property type="project" value="UniProtKB-KW"/>
</dbReference>
<gene>
    <name evidence="13" type="ORF">FVE85_3449</name>
</gene>
<evidence type="ECO:0000259" key="11">
    <source>
        <dbReference type="PROSITE" id="PS50878"/>
    </source>
</evidence>
<dbReference type="CDD" id="cd01647">
    <property type="entry name" value="RT_LTR"/>
    <property type="match status" value="1"/>
</dbReference>
<dbReference type="Gene3D" id="3.30.70.270">
    <property type="match status" value="2"/>
</dbReference>
<dbReference type="EMBL" id="VRMN01000030">
    <property type="protein sequence ID" value="KAA8490381.1"/>
    <property type="molecule type" value="Genomic_DNA"/>
</dbReference>
<dbReference type="InterPro" id="IPR041588">
    <property type="entry name" value="Integrase_H2C2"/>
</dbReference>
<evidence type="ECO:0000256" key="7">
    <source>
        <dbReference type="ARBA" id="ARBA00022918"/>
    </source>
</evidence>
<keyword evidence="4" id="KW-0540">Nuclease</keyword>
<keyword evidence="5" id="KW-0255">Endonuclease</keyword>
<dbReference type="SUPFAM" id="SSF57756">
    <property type="entry name" value="Retrovirus zinc finger-like domains"/>
    <property type="match status" value="1"/>
</dbReference>
<evidence type="ECO:0000256" key="5">
    <source>
        <dbReference type="ARBA" id="ARBA00022759"/>
    </source>
</evidence>
<organism evidence="13 14">
    <name type="scientific">Porphyridium purpureum</name>
    <name type="common">Red alga</name>
    <name type="synonym">Porphyridium cruentum</name>
    <dbReference type="NCBI Taxonomy" id="35688"/>
    <lineage>
        <taxon>Eukaryota</taxon>
        <taxon>Rhodophyta</taxon>
        <taxon>Bangiophyceae</taxon>
        <taxon>Porphyridiales</taxon>
        <taxon>Porphyridiaceae</taxon>
        <taxon>Porphyridium</taxon>
    </lineage>
</organism>
<dbReference type="InterPro" id="IPR021109">
    <property type="entry name" value="Peptidase_aspartic_dom_sf"/>
</dbReference>
<dbReference type="InterPro" id="IPR012337">
    <property type="entry name" value="RNaseH-like_sf"/>
</dbReference>
<evidence type="ECO:0000259" key="9">
    <source>
        <dbReference type="PROSITE" id="PS50013"/>
    </source>
</evidence>
<evidence type="ECO:0000256" key="4">
    <source>
        <dbReference type="ARBA" id="ARBA00022722"/>
    </source>
</evidence>
<evidence type="ECO:0000256" key="8">
    <source>
        <dbReference type="PROSITE-ProRule" id="PRU00047"/>
    </source>
</evidence>
<keyword evidence="8" id="KW-0479">Metal-binding</keyword>
<dbReference type="FunFam" id="3.30.420.10:FF:000032">
    <property type="entry name" value="Retrovirus-related Pol polyprotein from transposon 297-like Protein"/>
    <property type="match status" value="1"/>
</dbReference>
<dbReference type="CDD" id="cd09274">
    <property type="entry name" value="RNase_HI_RT_Ty3"/>
    <property type="match status" value="1"/>
</dbReference>
<protein>
    <recommendedName>
        <fullName evidence="1">RNA-directed DNA polymerase</fullName>
        <ecNumber evidence="1">2.7.7.49</ecNumber>
    </recommendedName>
</protein>
<dbReference type="Gene3D" id="2.40.70.10">
    <property type="entry name" value="Acid Proteases"/>
    <property type="match status" value="1"/>
</dbReference>
<dbReference type="InterPro" id="IPR016197">
    <property type="entry name" value="Chromo-like_dom_sf"/>
</dbReference>
<dbReference type="Pfam" id="PF17917">
    <property type="entry name" value="RT_RNaseH"/>
    <property type="match status" value="1"/>
</dbReference>
<dbReference type="InterPro" id="IPR036875">
    <property type="entry name" value="Znf_CCHC_sf"/>
</dbReference>
<dbReference type="InterPro" id="IPR041373">
    <property type="entry name" value="RT_RNaseH"/>
</dbReference>
<evidence type="ECO:0000256" key="1">
    <source>
        <dbReference type="ARBA" id="ARBA00012493"/>
    </source>
</evidence>
<dbReference type="GO" id="GO:0015074">
    <property type="term" value="P:DNA integration"/>
    <property type="evidence" value="ECO:0007669"/>
    <property type="project" value="InterPro"/>
</dbReference>
<dbReference type="FunFam" id="3.10.20.370:FF:000001">
    <property type="entry name" value="Retrovirus-related Pol polyprotein from transposon 17.6-like protein"/>
    <property type="match status" value="1"/>
</dbReference>
<keyword evidence="7" id="KW-0695">RNA-directed DNA polymerase</keyword>
<dbReference type="GO" id="GO:0003964">
    <property type="term" value="F:RNA-directed DNA polymerase activity"/>
    <property type="evidence" value="ECO:0007669"/>
    <property type="project" value="UniProtKB-KW"/>
</dbReference>
<evidence type="ECO:0000259" key="12">
    <source>
        <dbReference type="PROSITE" id="PS50994"/>
    </source>
</evidence>
<dbReference type="EC" id="2.7.7.49" evidence="1"/>
<proteinExistence type="predicted"/>
<dbReference type="Pfam" id="PF13650">
    <property type="entry name" value="Asp_protease_2"/>
    <property type="match status" value="1"/>
</dbReference>
<dbReference type="GO" id="GO:0004519">
    <property type="term" value="F:endonuclease activity"/>
    <property type="evidence" value="ECO:0007669"/>
    <property type="project" value="UniProtKB-KW"/>
</dbReference>
<dbReference type="SUPFAM" id="SSF54160">
    <property type="entry name" value="Chromo domain-like"/>
    <property type="match status" value="1"/>
</dbReference>
<dbReference type="PANTHER" id="PTHR37984">
    <property type="entry name" value="PROTEIN CBG26694"/>
    <property type="match status" value="1"/>
</dbReference>
<dbReference type="Pfam" id="PF00098">
    <property type="entry name" value="zf-CCHC"/>
    <property type="match status" value="1"/>
</dbReference>
<keyword evidence="14" id="KW-1185">Reference proteome</keyword>
<dbReference type="PROSITE" id="PS50013">
    <property type="entry name" value="CHROMO_2"/>
    <property type="match status" value="1"/>
</dbReference>
<evidence type="ECO:0000256" key="2">
    <source>
        <dbReference type="ARBA" id="ARBA00022679"/>
    </source>
</evidence>
<dbReference type="OrthoDB" id="6771023at2759"/>
<dbReference type="PROSITE" id="PS50994">
    <property type="entry name" value="INTEGRASE"/>
    <property type="match status" value="1"/>
</dbReference>
<feature type="domain" description="Chromo" evidence="9">
    <location>
        <begin position="1556"/>
        <end position="1608"/>
    </location>
</feature>
<dbReference type="PROSITE" id="PS50878">
    <property type="entry name" value="RT_POL"/>
    <property type="match status" value="1"/>
</dbReference>
<dbReference type="SUPFAM" id="SSF56672">
    <property type="entry name" value="DNA/RNA polymerases"/>
    <property type="match status" value="1"/>
</dbReference>
<evidence type="ECO:0000313" key="14">
    <source>
        <dbReference type="Proteomes" id="UP000324585"/>
    </source>
</evidence>
<dbReference type="Gene3D" id="3.30.420.10">
    <property type="entry name" value="Ribonuclease H-like superfamily/Ribonuclease H"/>
    <property type="match status" value="1"/>
</dbReference>
<dbReference type="PANTHER" id="PTHR37984:SF5">
    <property type="entry name" value="PROTEIN NYNRIN-LIKE"/>
    <property type="match status" value="1"/>
</dbReference>
<feature type="domain" description="Integrase catalytic" evidence="12">
    <location>
        <begin position="1240"/>
        <end position="1414"/>
    </location>
</feature>
<dbReference type="Pfam" id="PF00665">
    <property type="entry name" value="rve"/>
    <property type="match status" value="1"/>
</dbReference>
<dbReference type="InterPro" id="IPR043502">
    <property type="entry name" value="DNA/RNA_pol_sf"/>
</dbReference>
<dbReference type="Gene3D" id="3.10.10.10">
    <property type="entry name" value="HIV Type 1 Reverse Transcriptase, subunit A, domain 1"/>
    <property type="match status" value="1"/>
</dbReference>
<keyword evidence="2" id="KW-0808">Transferase</keyword>
<dbReference type="SMART" id="SM00343">
    <property type="entry name" value="ZnF_C2HC"/>
    <property type="match status" value="1"/>
</dbReference>
<dbReference type="GO" id="GO:0003676">
    <property type="term" value="F:nucleic acid binding"/>
    <property type="evidence" value="ECO:0007669"/>
    <property type="project" value="InterPro"/>
</dbReference>
<name>A0A5J4YG25_PORPP</name>
<sequence>MARGRGAGVGEAGGPREAAVVAGLGEPRSGSAIIEAGAARAGGPAPEDGPVVEHQGEAVDNEQGTPGHLEAAADAESVVPVGDLAAPGGAEVMALRARVAELEAQAHSRNSAQTSGRTMDRSFWEEQLKLAATFREAVRSAQVLIKAPGDAHFFASRTCWESHADTLGLARDNVAEHISACFGGPAVSKYQAVIKDVDAAGPGAANRVWKALESMFFNVEHRQALKAELRRMKFQPGKASLSVFLNDLETKADGLKMDDEDKKDVLIEAMDSAFLKNTVRMIGVSVSFTKLRSALVDHVGEDGLKGLPSRPLPPFGQQRPLGRERVGRIGEVPGTTIQKRGRDYGLYAEDVYQVESFGPQAKRQALPTALPGQPQCWQCGELGHLKRDCRNGWPRADGGVHRPAGQGGAPRAPYPDAAPCMEWWEPGDASGEAELQGAAYAKEQDGDAELAVRADNSPTLRVKLTACGQAVVALAVLDTGANSTWVSPSVADRLGLKTQPSSWGARGPDGASLGRVSVGFLDLHLGSFVFPCETVRVAEHLKTDLLIGWDFQVREVAAVLPGQAVFFKRGGSLPFEQVSGLPGPEHIGHLEEPGEIDRRIAQLEQKHAAEKEEALRNAAAIELGHLEPEQRKRVGDVLAEAWVLFRPSMGLTDLVEHTITVEPGQRPLVAKVRRRSEAENEAERSLVEALVAKGVLQPSTSECAAANVLIRKPDGSYRMTTDFRPLNAITIKDRYPIPDVGEMLDWLSRRRWKSALDLKDGFFQVPLAPESMHLTAMITREGLFEYTRLPQGCCNSPPTFQRLNNRILGPMRHAHAQIYIDDLTVGHETFEEHVEGLRQILRRFAASGLTLSARKCKIALAEVQFLGHRIGPQGLRPGVDKTRAILEWPEPEEAKDLQRFLGLVGWFRNFIPNFEERALPLRRALTGLGLTDKKGGFHRKTAGGAEWASRFGDDQRAAFIDLRHALGDPMDDGSAVLVAFNPAAEMVLEVDASQVGIGAVLLQGDQRRPVAFYSRAFRGAELNYSVTEQECLGAILSMEKFRHYLFGKKFILVTDHSALLWLLRQKEPRGRTARWIMRVQDFEFDVKHKPGAANIVADALSRTPLDTGTEEEVREVRDTQDSGALYAVPTDDELRAAYAEDEQICAELKNLSGPAPKYSFPEYIVDEDGIVFALLKDMPRRVVPDALVSAVLNVYHGAPLSAHMGTARTAARIADAQWWWPGWTEDVRKFVRCCHECIARKAPPPRRNAAMVQYSASRRFEIVGMDILTISPETRTGNIKVLVMMDAWTRWAVAVALPDEKAETVARSFLQTWLTVFGPPESILSDRGSNFVGEVITSLCARLGIRRLMTTAYHPQTNGRVERFNATLCKMLSAYVSASSRDWDRWLSVVTYAYNTSRHAATGFSPYEMMFGSPAKDWASMAGPRAVEGGQQPQDISAQLARAYRLAGNKMSENAERFARYYDRNIHRNKETFAEGDIVYVWCPSTRQGRKLTKPWLGPFRITKRNGVHAVVVSANGRDDAELHGQLVHVNRLHKADPDVVDMAGTNVFAGGDASWVVEAIVEDRAAGGGREYKVRWRGMGKRGDTWEAEKTLPPMLVAAYRDMAEGV</sequence>
<accession>A0A5J4YG25</accession>
<keyword evidence="8" id="KW-0863">Zinc-finger</keyword>
<dbReference type="SMART" id="SM00298">
    <property type="entry name" value="CHROMO"/>
    <property type="match status" value="1"/>
</dbReference>
<evidence type="ECO:0000259" key="10">
    <source>
        <dbReference type="PROSITE" id="PS50158"/>
    </source>
</evidence>
<evidence type="ECO:0000313" key="13">
    <source>
        <dbReference type="EMBL" id="KAA8490381.1"/>
    </source>
</evidence>
<dbReference type="Pfam" id="PF17921">
    <property type="entry name" value="Integrase_H2C2"/>
    <property type="match status" value="1"/>
</dbReference>
<dbReference type="InterPro" id="IPR000477">
    <property type="entry name" value="RT_dom"/>
</dbReference>
<reference evidence="14" key="1">
    <citation type="journal article" date="2019" name="Nat. Commun.">
        <title>Expansion of phycobilisome linker gene families in mesophilic red algae.</title>
        <authorList>
            <person name="Lee J."/>
            <person name="Kim D."/>
            <person name="Bhattacharya D."/>
            <person name="Yoon H.S."/>
        </authorList>
    </citation>
    <scope>NUCLEOTIDE SEQUENCE [LARGE SCALE GENOMIC DNA]</scope>
    <source>
        <strain evidence="14">CCMP 1328</strain>
    </source>
</reference>
<keyword evidence="8" id="KW-0862">Zinc</keyword>
<dbReference type="InterPro" id="IPR000953">
    <property type="entry name" value="Chromo/chromo_shadow_dom"/>
</dbReference>
<dbReference type="Pfam" id="PF00078">
    <property type="entry name" value="RVT_1"/>
    <property type="match status" value="1"/>
</dbReference>
<dbReference type="InterPro" id="IPR043128">
    <property type="entry name" value="Rev_trsase/Diguanyl_cyclase"/>
</dbReference>
<dbReference type="InterPro" id="IPR001584">
    <property type="entry name" value="Integrase_cat-core"/>
</dbReference>
<feature type="domain" description="CCHC-type" evidence="10">
    <location>
        <begin position="376"/>
        <end position="391"/>
    </location>
</feature>
<dbReference type="InterPro" id="IPR023780">
    <property type="entry name" value="Chromo_domain"/>
</dbReference>
<dbReference type="CDD" id="cd00303">
    <property type="entry name" value="retropepsin_like"/>
    <property type="match status" value="1"/>
</dbReference>
<dbReference type="Gene3D" id="3.10.20.370">
    <property type="match status" value="1"/>
</dbReference>
<dbReference type="InterPro" id="IPR050951">
    <property type="entry name" value="Retrovirus_Pol_polyprotein"/>
</dbReference>
<dbReference type="InterPro" id="IPR036397">
    <property type="entry name" value="RNaseH_sf"/>
</dbReference>
<dbReference type="Pfam" id="PF00385">
    <property type="entry name" value="Chromo"/>
    <property type="match status" value="1"/>
</dbReference>
<dbReference type="Proteomes" id="UP000324585">
    <property type="component" value="Unassembled WGS sequence"/>
</dbReference>
<dbReference type="SUPFAM" id="SSF53098">
    <property type="entry name" value="Ribonuclease H-like"/>
    <property type="match status" value="1"/>
</dbReference>